<dbReference type="InterPro" id="IPR036097">
    <property type="entry name" value="HisK_dim/P_sf"/>
</dbReference>
<keyword evidence="4" id="KW-1133">Transmembrane helix</keyword>
<dbReference type="EC" id="2.7.13.3" evidence="2"/>
<keyword evidence="7" id="KW-0808">Transferase</keyword>
<protein>
    <recommendedName>
        <fullName evidence="2">histidine kinase</fullName>
        <ecNumber evidence="2">2.7.13.3</ecNumber>
    </recommendedName>
</protein>
<dbReference type="Pfam" id="PF02518">
    <property type="entry name" value="HATPase_c"/>
    <property type="match status" value="1"/>
</dbReference>
<dbReference type="CDD" id="cd00082">
    <property type="entry name" value="HisKA"/>
    <property type="match status" value="1"/>
</dbReference>
<dbReference type="PROSITE" id="PS50109">
    <property type="entry name" value="HIS_KIN"/>
    <property type="match status" value="1"/>
</dbReference>
<dbReference type="PRINTS" id="PR00344">
    <property type="entry name" value="BCTRLSENSOR"/>
</dbReference>
<dbReference type="SMART" id="SM00388">
    <property type="entry name" value="HisKA"/>
    <property type="match status" value="1"/>
</dbReference>
<dbReference type="Gene3D" id="3.30.450.20">
    <property type="entry name" value="PAS domain"/>
    <property type="match status" value="1"/>
</dbReference>
<feature type="transmembrane region" description="Helical" evidence="4">
    <location>
        <begin position="48"/>
        <end position="65"/>
    </location>
</feature>
<dbReference type="InterPro" id="IPR003661">
    <property type="entry name" value="HisK_dim/P_dom"/>
</dbReference>
<dbReference type="SMART" id="SM00387">
    <property type="entry name" value="HATPase_c"/>
    <property type="match status" value="1"/>
</dbReference>
<dbReference type="InterPro" id="IPR003594">
    <property type="entry name" value="HATPase_dom"/>
</dbReference>
<proteinExistence type="predicted"/>
<dbReference type="KEGG" id="tak:Tharo_1543"/>
<feature type="transmembrane region" description="Helical" evidence="4">
    <location>
        <begin position="148"/>
        <end position="172"/>
    </location>
</feature>
<keyword evidence="4" id="KW-0472">Membrane</keyword>
<dbReference type="GO" id="GO:0000155">
    <property type="term" value="F:phosphorelay sensor kinase activity"/>
    <property type="evidence" value="ECO:0007669"/>
    <property type="project" value="InterPro"/>
</dbReference>
<evidence type="ECO:0000256" key="2">
    <source>
        <dbReference type="ARBA" id="ARBA00012438"/>
    </source>
</evidence>
<keyword evidence="7" id="KW-0418">Kinase</keyword>
<dbReference type="InterPro" id="IPR035965">
    <property type="entry name" value="PAS-like_dom_sf"/>
</dbReference>
<evidence type="ECO:0000259" key="5">
    <source>
        <dbReference type="PROSITE" id="PS50109"/>
    </source>
</evidence>
<feature type="transmembrane region" description="Helical" evidence="4">
    <location>
        <begin position="20"/>
        <end position="36"/>
    </location>
</feature>
<dbReference type="SUPFAM" id="SSF55785">
    <property type="entry name" value="PYP-like sensor domain (PAS domain)"/>
    <property type="match status" value="1"/>
</dbReference>
<dbReference type="Pfam" id="PF13188">
    <property type="entry name" value="PAS_8"/>
    <property type="match status" value="1"/>
</dbReference>
<dbReference type="PANTHER" id="PTHR43065:SF52">
    <property type="entry name" value="SENSOR PROTEIN KINASE PILS"/>
    <property type="match status" value="1"/>
</dbReference>
<dbReference type="PANTHER" id="PTHR43065">
    <property type="entry name" value="SENSOR HISTIDINE KINASE"/>
    <property type="match status" value="1"/>
</dbReference>
<dbReference type="Gene3D" id="3.30.565.10">
    <property type="entry name" value="Histidine kinase-like ATPase, C-terminal domain"/>
    <property type="match status" value="1"/>
</dbReference>
<keyword evidence="8" id="KW-1185">Reference proteome</keyword>
<feature type="transmembrane region" description="Helical" evidence="4">
    <location>
        <begin position="105"/>
        <end position="136"/>
    </location>
</feature>
<dbReference type="SUPFAM" id="SSF47384">
    <property type="entry name" value="Homodimeric domain of signal transducing histidine kinase"/>
    <property type="match status" value="1"/>
</dbReference>
<dbReference type="CDD" id="cd00130">
    <property type="entry name" value="PAS"/>
    <property type="match status" value="1"/>
</dbReference>
<dbReference type="EMBL" id="CP028339">
    <property type="protein sequence ID" value="AVR88467.1"/>
    <property type="molecule type" value="Genomic_DNA"/>
</dbReference>
<evidence type="ECO:0000313" key="8">
    <source>
        <dbReference type="Proteomes" id="UP000241885"/>
    </source>
</evidence>
<accession>A0A2R4BMA5</accession>
<comment type="catalytic activity">
    <reaction evidence="1">
        <text>ATP + protein L-histidine = ADP + protein N-phospho-L-histidine.</text>
        <dbReference type="EC" id="2.7.13.3"/>
    </reaction>
</comment>
<dbReference type="InterPro" id="IPR004358">
    <property type="entry name" value="Sig_transdc_His_kin-like_C"/>
</dbReference>
<evidence type="ECO:0000256" key="1">
    <source>
        <dbReference type="ARBA" id="ARBA00000085"/>
    </source>
</evidence>
<feature type="transmembrane region" description="Helical" evidence="4">
    <location>
        <begin position="77"/>
        <end position="99"/>
    </location>
</feature>
<dbReference type="Pfam" id="PF00512">
    <property type="entry name" value="HisKA"/>
    <property type="match status" value="1"/>
</dbReference>
<keyword evidence="3" id="KW-0597">Phosphoprotein</keyword>
<organism evidence="7 8">
    <name type="scientific">Thauera aromatica K172</name>
    <dbReference type="NCBI Taxonomy" id="44139"/>
    <lineage>
        <taxon>Bacteria</taxon>
        <taxon>Pseudomonadati</taxon>
        <taxon>Pseudomonadota</taxon>
        <taxon>Betaproteobacteria</taxon>
        <taxon>Rhodocyclales</taxon>
        <taxon>Zoogloeaceae</taxon>
        <taxon>Thauera</taxon>
    </lineage>
</organism>
<evidence type="ECO:0000313" key="7">
    <source>
        <dbReference type="EMBL" id="AVR88467.1"/>
    </source>
</evidence>
<evidence type="ECO:0000256" key="4">
    <source>
        <dbReference type="SAM" id="Phobius"/>
    </source>
</evidence>
<dbReference type="InterPro" id="IPR000014">
    <property type="entry name" value="PAS"/>
</dbReference>
<feature type="domain" description="PAS" evidence="6">
    <location>
        <begin position="192"/>
        <end position="231"/>
    </location>
</feature>
<name>A0A2R4BMA5_THAAR</name>
<evidence type="ECO:0000259" key="6">
    <source>
        <dbReference type="PROSITE" id="PS50112"/>
    </source>
</evidence>
<dbReference type="SMART" id="SM00091">
    <property type="entry name" value="PAS"/>
    <property type="match status" value="1"/>
</dbReference>
<keyword evidence="4" id="KW-0812">Transmembrane</keyword>
<evidence type="ECO:0000256" key="3">
    <source>
        <dbReference type="ARBA" id="ARBA00022553"/>
    </source>
</evidence>
<reference evidence="7 8" key="1">
    <citation type="submission" date="2018-03" db="EMBL/GenBank/DDBJ databases">
        <title>Complete genome sequence of Thauera aromatica, a model organism for studying aromatic compound degradation under denitrifying conditions.</title>
        <authorList>
            <person name="Lo H.-Y."/>
            <person name="Goris T."/>
            <person name="Boll M."/>
            <person name="Mueller J.A."/>
        </authorList>
    </citation>
    <scope>NUCLEOTIDE SEQUENCE [LARGE SCALE GENOMIC DNA]</scope>
    <source>
        <strain evidence="7 8">K172</strain>
    </source>
</reference>
<dbReference type="InterPro" id="IPR036890">
    <property type="entry name" value="HATPase_C_sf"/>
</dbReference>
<dbReference type="Gene3D" id="1.10.287.130">
    <property type="match status" value="1"/>
</dbReference>
<sequence>MMGAAPAVEFEHARRASLRYLNLFRLVIAGLFLVAGRELGLGSENPPVFRLAALGYLGAVLALGFPDAMRRFGSERVILLQVVVDVLALSAIMWVSGGYRSGMPVLMMVVLAGAGLVFAGRMVLFFAALATLAVLLENAWRLAAGRQSVEFFQVGLFCAGFFGIALVARLLALRAQTNASLAAERGQALANQQAVNEHIIRDLPDGVIVVDAGGRIRQANPRALELLGMAPAAAEALEGRVLVELDAAFGPALSRAGTEDGGEAEPGAGMLQAAVPGKMLRSTASGRLLRCRAVAGAPASAAAGDTLLYLTDFEDIQRQLQQIKLAALGRLTASIAHEIRNPLSAVIQAAELLGEERRQEVQARLVRIINDNAQRIGRMVRDVLALGRREQALPEALALAAFVGELIDARVFRNAAEHALYAVDIDPTLTLAVDRAHLHQILDNLLANACRHGSGAPASVRLWAQALPGERVALHVCDDGPGLDESARAHLFEPFFTTHSKGTGLGLYIARELAEANDATLELAASGAGADFVLTGRTTTP</sequence>
<dbReference type="Pfam" id="PF25323">
    <property type="entry name" value="6TM_PilS"/>
    <property type="match status" value="1"/>
</dbReference>
<dbReference type="AlphaFoldDB" id="A0A2R4BMA5"/>
<dbReference type="Proteomes" id="UP000241885">
    <property type="component" value="Chromosome"/>
</dbReference>
<feature type="domain" description="Histidine kinase" evidence="5">
    <location>
        <begin position="334"/>
        <end position="540"/>
    </location>
</feature>
<dbReference type="InterPro" id="IPR005467">
    <property type="entry name" value="His_kinase_dom"/>
</dbReference>
<gene>
    <name evidence="7" type="ORF">Tharo_1543</name>
</gene>
<dbReference type="PROSITE" id="PS50112">
    <property type="entry name" value="PAS"/>
    <property type="match status" value="1"/>
</dbReference>
<dbReference type="SUPFAM" id="SSF55874">
    <property type="entry name" value="ATPase domain of HSP90 chaperone/DNA topoisomerase II/histidine kinase"/>
    <property type="match status" value="1"/>
</dbReference>